<keyword evidence="2 9" id="KW-0575">Peroxidase</keyword>
<keyword evidence="6" id="KW-0408">Iron</keyword>
<dbReference type="GO" id="GO:0004601">
    <property type="term" value="F:peroxidase activity"/>
    <property type="evidence" value="ECO:0007669"/>
    <property type="project" value="UniProtKB-KW"/>
</dbReference>
<dbReference type="AlphaFoldDB" id="A0A5C2STP5"/>
<evidence type="ECO:0000259" key="8">
    <source>
        <dbReference type="PROSITE" id="PS51405"/>
    </source>
</evidence>
<evidence type="ECO:0000256" key="5">
    <source>
        <dbReference type="ARBA" id="ARBA00023002"/>
    </source>
</evidence>
<dbReference type="PROSITE" id="PS51405">
    <property type="entry name" value="HEME_HALOPEROXIDASE"/>
    <property type="match status" value="1"/>
</dbReference>
<name>A0A5C2STP5_9APHY</name>
<dbReference type="GO" id="GO:0046872">
    <property type="term" value="F:metal ion binding"/>
    <property type="evidence" value="ECO:0007669"/>
    <property type="project" value="UniProtKB-KW"/>
</dbReference>
<evidence type="ECO:0000256" key="6">
    <source>
        <dbReference type="ARBA" id="ARBA00023004"/>
    </source>
</evidence>
<dbReference type="Proteomes" id="UP000313359">
    <property type="component" value="Unassembled WGS sequence"/>
</dbReference>
<dbReference type="PANTHER" id="PTHR33577:SF9">
    <property type="entry name" value="PEROXIDASE STCC"/>
    <property type="match status" value="1"/>
</dbReference>
<reference evidence="9" key="1">
    <citation type="journal article" date="2018" name="Genome Biol. Evol.">
        <title>Genomics and development of Lentinus tigrinus, a white-rot wood-decaying mushroom with dimorphic fruiting bodies.</title>
        <authorList>
            <person name="Wu B."/>
            <person name="Xu Z."/>
            <person name="Knudson A."/>
            <person name="Carlson A."/>
            <person name="Chen N."/>
            <person name="Kovaka S."/>
            <person name="LaButti K."/>
            <person name="Lipzen A."/>
            <person name="Pennachio C."/>
            <person name="Riley R."/>
            <person name="Schakwitz W."/>
            <person name="Umezawa K."/>
            <person name="Ohm R.A."/>
            <person name="Grigoriev I.V."/>
            <person name="Nagy L.G."/>
            <person name="Gibbons J."/>
            <person name="Hibbett D."/>
        </authorList>
    </citation>
    <scope>NUCLEOTIDE SEQUENCE [LARGE SCALE GENOMIC DNA]</scope>
    <source>
        <strain evidence="9">ALCF2SS1-6</strain>
    </source>
</reference>
<proteinExistence type="inferred from homology"/>
<gene>
    <name evidence="9" type="ORF">L227DRAFT_492114</name>
</gene>
<dbReference type="InterPro" id="IPR036851">
    <property type="entry name" value="Chloroperoxidase-like_sf"/>
</dbReference>
<feature type="domain" description="Heme haloperoxidase family profile" evidence="8">
    <location>
        <begin position="6"/>
        <end position="222"/>
    </location>
</feature>
<protein>
    <submittedName>
        <fullName evidence="9">Cloroperoxidase</fullName>
    </submittedName>
</protein>
<dbReference type="PANTHER" id="PTHR33577">
    <property type="entry name" value="STERIGMATOCYSTIN BIOSYNTHESIS PEROXIDASE STCC-RELATED"/>
    <property type="match status" value="1"/>
</dbReference>
<evidence type="ECO:0000256" key="1">
    <source>
        <dbReference type="ARBA" id="ARBA00001970"/>
    </source>
</evidence>
<comment type="cofactor">
    <cofactor evidence="1">
        <name>heme b</name>
        <dbReference type="ChEBI" id="CHEBI:60344"/>
    </cofactor>
</comment>
<evidence type="ECO:0000313" key="9">
    <source>
        <dbReference type="EMBL" id="RPD67313.1"/>
    </source>
</evidence>
<evidence type="ECO:0000256" key="4">
    <source>
        <dbReference type="ARBA" id="ARBA00022723"/>
    </source>
</evidence>
<comment type="similarity">
    <text evidence="7">Belongs to the chloroperoxidase family.</text>
</comment>
<dbReference type="Gene3D" id="1.10.489.10">
    <property type="entry name" value="Chloroperoxidase-like"/>
    <property type="match status" value="1"/>
</dbReference>
<dbReference type="Pfam" id="PF01328">
    <property type="entry name" value="Peroxidase_2"/>
    <property type="match status" value="1"/>
</dbReference>
<evidence type="ECO:0000256" key="2">
    <source>
        <dbReference type="ARBA" id="ARBA00022559"/>
    </source>
</evidence>
<evidence type="ECO:0000256" key="3">
    <source>
        <dbReference type="ARBA" id="ARBA00022617"/>
    </source>
</evidence>
<dbReference type="OrthoDB" id="407298at2759"/>
<dbReference type="SUPFAM" id="SSF47571">
    <property type="entry name" value="Cloroperoxidase"/>
    <property type="match status" value="1"/>
</dbReference>
<keyword evidence="3" id="KW-0349">Heme</keyword>
<keyword evidence="4" id="KW-0479">Metal-binding</keyword>
<dbReference type="EMBL" id="ML122250">
    <property type="protein sequence ID" value="RPD67313.1"/>
    <property type="molecule type" value="Genomic_DNA"/>
</dbReference>
<dbReference type="InterPro" id="IPR000028">
    <property type="entry name" value="Chloroperoxidase"/>
</dbReference>
<dbReference type="STRING" id="1328759.A0A5C2STP5"/>
<organism evidence="9 10">
    <name type="scientific">Lentinus tigrinus ALCF2SS1-6</name>
    <dbReference type="NCBI Taxonomy" id="1328759"/>
    <lineage>
        <taxon>Eukaryota</taxon>
        <taxon>Fungi</taxon>
        <taxon>Dikarya</taxon>
        <taxon>Basidiomycota</taxon>
        <taxon>Agaricomycotina</taxon>
        <taxon>Agaricomycetes</taxon>
        <taxon>Polyporales</taxon>
        <taxon>Polyporaceae</taxon>
        <taxon>Lentinus</taxon>
    </lineage>
</organism>
<evidence type="ECO:0000256" key="7">
    <source>
        <dbReference type="ARBA" id="ARBA00025795"/>
    </source>
</evidence>
<keyword evidence="10" id="KW-1185">Reference proteome</keyword>
<accession>A0A5C2STP5</accession>
<sequence>MTINDDSHSYIPATPGDSRSPCPALNALANHGYLPRDGRNITVTQLVSAIRHIYGISLPFASILALGGVAKCGHWKGLGMVVDLHELAKHNAVEHDGSLVHADTAPGEVYAPTAVDPVLLRHLLETSTTDVLTRRDLCRAQLTRQAASRPLNSTQSFVSKGELDLIHQVFGIPSSERSSSTPAEGHELVVPKAVLEDWLGREKLPEGWSGPLREVGLLELVGQVREIEKVETEMVASGKGTL</sequence>
<evidence type="ECO:0000313" key="10">
    <source>
        <dbReference type="Proteomes" id="UP000313359"/>
    </source>
</evidence>
<keyword evidence="5" id="KW-0560">Oxidoreductase</keyword>